<dbReference type="SUPFAM" id="SSF52540">
    <property type="entry name" value="P-loop containing nucleoside triphosphate hydrolases"/>
    <property type="match status" value="1"/>
</dbReference>
<dbReference type="InterPro" id="IPR036961">
    <property type="entry name" value="Kinesin_motor_dom_sf"/>
</dbReference>
<dbReference type="GO" id="GO:0003777">
    <property type="term" value="F:microtubule motor activity"/>
    <property type="evidence" value="ECO:0007669"/>
    <property type="project" value="InterPro"/>
</dbReference>
<dbReference type="InterPro" id="IPR027417">
    <property type="entry name" value="P-loop_NTPase"/>
</dbReference>
<gene>
    <name evidence="4" type="ORF">ADEAN_000632600</name>
</gene>
<dbReference type="GO" id="GO:0005524">
    <property type="term" value="F:ATP binding"/>
    <property type="evidence" value="ECO:0007669"/>
    <property type="project" value="UniProtKB-UniRule"/>
</dbReference>
<proteinExistence type="inferred from homology"/>
<evidence type="ECO:0000259" key="3">
    <source>
        <dbReference type="PROSITE" id="PS50067"/>
    </source>
</evidence>
<dbReference type="GO" id="GO:0015630">
    <property type="term" value="C:microtubule cytoskeleton"/>
    <property type="evidence" value="ECO:0007669"/>
    <property type="project" value="TreeGrafter"/>
</dbReference>
<evidence type="ECO:0000313" key="5">
    <source>
        <dbReference type="Proteomes" id="UP000515908"/>
    </source>
</evidence>
<keyword evidence="5" id="KW-1185">Reference proteome</keyword>
<feature type="binding site" evidence="1">
    <location>
        <begin position="184"/>
        <end position="191"/>
    </location>
    <ligand>
        <name>ATP</name>
        <dbReference type="ChEBI" id="CHEBI:30616"/>
    </ligand>
</feature>
<dbReference type="InterPro" id="IPR027640">
    <property type="entry name" value="Kinesin-like_fam"/>
</dbReference>
<organism evidence="4 5">
    <name type="scientific">Angomonas deanei</name>
    <dbReference type="NCBI Taxonomy" id="59799"/>
    <lineage>
        <taxon>Eukaryota</taxon>
        <taxon>Discoba</taxon>
        <taxon>Euglenozoa</taxon>
        <taxon>Kinetoplastea</taxon>
        <taxon>Metakinetoplastina</taxon>
        <taxon>Trypanosomatida</taxon>
        <taxon>Trypanosomatidae</taxon>
        <taxon>Strigomonadinae</taxon>
        <taxon>Angomonas</taxon>
    </lineage>
</organism>
<comment type="similarity">
    <text evidence="1">Belongs to the TRAFAC class myosin-kinesin ATPase superfamily. Kinesin family.</text>
</comment>
<keyword evidence="1" id="KW-0067">ATP-binding</keyword>
<dbReference type="GO" id="GO:0007018">
    <property type="term" value="P:microtubule-based movement"/>
    <property type="evidence" value="ECO:0007669"/>
    <property type="project" value="InterPro"/>
</dbReference>
<accession>A0A7G2CJQ0</accession>
<feature type="compositionally biased region" description="Polar residues" evidence="2">
    <location>
        <begin position="92"/>
        <end position="104"/>
    </location>
</feature>
<evidence type="ECO:0000256" key="1">
    <source>
        <dbReference type="PROSITE-ProRule" id="PRU00283"/>
    </source>
</evidence>
<dbReference type="Gene3D" id="3.40.850.10">
    <property type="entry name" value="Kinesin motor domain"/>
    <property type="match status" value="1"/>
</dbReference>
<protein>
    <submittedName>
        <fullName evidence="4">Microtubule binding/Kinesin motor domain containing protein, putative</fullName>
    </submittedName>
</protein>
<dbReference type="EMBL" id="LR877156">
    <property type="protein sequence ID" value="CAD2218833.1"/>
    <property type="molecule type" value="Genomic_DNA"/>
</dbReference>
<dbReference type="Pfam" id="PF00225">
    <property type="entry name" value="Kinesin"/>
    <property type="match status" value="1"/>
</dbReference>
<dbReference type="PANTHER" id="PTHR47972:SF28">
    <property type="entry name" value="KINESIN-LIKE PROTEIN KLP-3"/>
    <property type="match status" value="1"/>
</dbReference>
<keyword evidence="1" id="KW-0547">Nucleotide-binding</keyword>
<feature type="region of interest" description="Disordered" evidence="2">
    <location>
        <begin position="61"/>
        <end position="109"/>
    </location>
</feature>
<dbReference type="PRINTS" id="PR00380">
    <property type="entry name" value="KINESINHEAVY"/>
</dbReference>
<dbReference type="SMART" id="SM00129">
    <property type="entry name" value="KISc"/>
    <property type="match status" value="1"/>
</dbReference>
<dbReference type="InterPro" id="IPR001752">
    <property type="entry name" value="Kinesin_motor_dom"/>
</dbReference>
<sequence>MKDVSYGLSGDVKEMVLEMEKLKKIKEDTFVDSMKVEVERRALASRYEEIKGSIRVYCRVRGNKPENNNNDSQKDASPRGSGLSTQEDDRASTTSAQPEENNLFSFPLSDDWMHPSSEHQLCRGIALHQTRANATSTGTTVHSESFQYDRVFPPQTTQSSFYQEVEPLVLSAVDGYPVCIFAYGQTGSGKTYTMEGSVGGAVEHYGVTPRAVQTILARQEELSKEGWRYRLRCTFIEIYNDRIRDLLQPVSLYEAGGEAYGNQNYHTIRHDSQTEQSTTTTITNLKEKEITDFDTFRSIYRGALRNRQTAKTQLNETSSRSHCIFTIYMDGENAFIRQRSHGVLCSIDLAGSERVNDSGVQGKELKEAININTSLLNLGKCMYALRSLNTNSNSNVVIPWRQSKLTYFLQHYLTGQGSKLLLIVNISNHRKHAAESLNSLRFAQRVSEVIVGPSGKRVSAY</sequence>
<keyword evidence="1" id="KW-0505">Motor protein</keyword>
<feature type="domain" description="Kinesin motor" evidence="3">
    <location>
        <begin position="53"/>
        <end position="449"/>
    </location>
</feature>
<dbReference type="GO" id="GO:0008017">
    <property type="term" value="F:microtubule binding"/>
    <property type="evidence" value="ECO:0007669"/>
    <property type="project" value="InterPro"/>
</dbReference>
<dbReference type="VEuPathDB" id="TriTrypDB:ADEAN_000632600"/>
<name>A0A7G2CJQ0_9TRYP</name>
<dbReference type="Proteomes" id="UP000515908">
    <property type="component" value="Chromosome 12"/>
</dbReference>
<dbReference type="AlphaFoldDB" id="A0A7G2CJQ0"/>
<dbReference type="PANTHER" id="PTHR47972">
    <property type="entry name" value="KINESIN-LIKE PROTEIN KLP-3"/>
    <property type="match status" value="1"/>
</dbReference>
<dbReference type="PROSITE" id="PS50067">
    <property type="entry name" value="KINESIN_MOTOR_2"/>
    <property type="match status" value="1"/>
</dbReference>
<evidence type="ECO:0000256" key="2">
    <source>
        <dbReference type="SAM" id="MobiDB-lite"/>
    </source>
</evidence>
<evidence type="ECO:0000313" key="4">
    <source>
        <dbReference type="EMBL" id="CAD2218833.1"/>
    </source>
</evidence>
<reference evidence="4 5" key="1">
    <citation type="submission" date="2020-08" db="EMBL/GenBank/DDBJ databases">
        <authorList>
            <person name="Newling K."/>
            <person name="Davey J."/>
            <person name="Forrester S."/>
        </authorList>
    </citation>
    <scope>NUCLEOTIDE SEQUENCE [LARGE SCALE GENOMIC DNA]</scope>
    <source>
        <strain evidence="5">Crithidia deanei Carvalho (ATCC PRA-265)</strain>
    </source>
</reference>